<feature type="compositionally biased region" description="Basic and acidic residues" evidence="1">
    <location>
        <begin position="109"/>
        <end position="118"/>
    </location>
</feature>
<protein>
    <submittedName>
        <fullName evidence="2">Uncharacterized protein</fullName>
    </submittedName>
</protein>
<accession>A0A0A6UEQ0</accession>
<sequence>MMPDANHGAAGDSPAQAIRRKSRRRKAVIGVTGLALALGTGSYVLAERLTAGDEAEQREVIAQPLPGAEPASPEASPPAPTAGAQAAMPETEKPAPQVSAEIMAARSRAAADGHELQRARGHTPKLTSDDVTVTQSGSLEQGHTLKVVSARGDLTDYEELGWLGDQPKPAGKTDCTQKFQLATDREPTERPTLLLCWRITAQKSAYTVAVNLKGRPDRKESVAALEKAWSKLS</sequence>
<dbReference type="RefSeq" id="WP_043529355.1">
    <property type="nucleotide sequence ID" value="NZ_BAABKU010000002.1"/>
</dbReference>
<evidence type="ECO:0000313" key="3">
    <source>
        <dbReference type="Proteomes" id="UP000054537"/>
    </source>
</evidence>
<dbReference type="EMBL" id="JRTT01000042">
    <property type="protein sequence ID" value="KHD74520.1"/>
    <property type="molecule type" value="Genomic_DNA"/>
</dbReference>
<reference evidence="2 3" key="1">
    <citation type="submission" date="2014-10" db="EMBL/GenBank/DDBJ databases">
        <title>Draft genome sequence of Actinoplanes utahensis NRRL 12052.</title>
        <authorList>
            <person name="Velasco-Bucheli B."/>
            <person name="del Cerro C."/>
            <person name="Hormigo D."/>
            <person name="Garcia J.L."/>
            <person name="Acebal C."/>
            <person name="Arroyo M."/>
            <person name="de la Mata I."/>
        </authorList>
    </citation>
    <scope>NUCLEOTIDE SEQUENCE [LARGE SCALE GENOMIC DNA]</scope>
    <source>
        <strain evidence="2 3">NRRL 12052</strain>
    </source>
</reference>
<feature type="compositionally biased region" description="Polar residues" evidence="1">
    <location>
        <begin position="125"/>
        <end position="137"/>
    </location>
</feature>
<dbReference type="AlphaFoldDB" id="A0A0A6UEQ0"/>
<feature type="region of interest" description="Disordered" evidence="1">
    <location>
        <begin position="55"/>
        <end position="137"/>
    </location>
</feature>
<evidence type="ECO:0000256" key="1">
    <source>
        <dbReference type="SAM" id="MobiDB-lite"/>
    </source>
</evidence>
<evidence type="ECO:0000313" key="2">
    <source>
        <dbReference type="EMBL" id="KHD74520.1"/>
    </source>
</evidence>
<proteinExistence type="predicted"/>
<feature type="region of interest" description="Disordered" evidence="1">
    <location>
        <begin position="1"/>
        <end position="25"/>
    </location>
</feature>
<name>A0A0A6UEQ0_ACTUT</name>
<dbReference type="Proteomes" id="UP000054537">
    <property type="component" value="Unassembled WGS sequence"/>
</dbReference>
<organism evidence="2 3">
    <name type="scientific">Actinoplanes utahensis</name>
    <dbReference type="NCBI Taxonomy" id="1869"/>
    <lineage>
        <taxon>Bacteria</taxon>
        <taxon>Bacillati</taxon>
        <taxon>Actinomycetota</taxon>
        <taxon>Actinomycetes</taxon>
        <taxon>Micromonosporales</taxon>
        <taxon>Micromonosporaceae</taxon>
        <taxon>Actinoplanes</taxon>
    </lineage>
</organism>
<comment type="caution">
    <text evidence="2">The sequence shown here is derived from an EMBL/GenBank/DDBJ whole genome shotgun (WGS) entry which is preliminary data.</text>
</comment>
<keyword evidence="3" id="KW-1185">Reference proteome</keyword>
<dbReference type="OrthoDB" id="3298397at2"/>
<gene>
    <name evidence="2" type="ORF">MB27_28290</name>
</gene>